<organism evidence="1 2">
    <name type="scientific">Candidatus Woesebacteria bacterium GW2011_GWD1_38_10</name>
    <dbReference type="NCBI Taxonomy" id="1618592"/>
    <lineage>
        <taxon>Bacteria</taxon>
        <taxon>Candidatus Woeseibacteriota</taxon>
    </lineage>
</organism>
<protein>
    <submittedName>
        <fullName evidence="1">Uncharacterized protein</fullName>
    </submittedName>
</protein>
<comment type="caution">
    <text evidence="1">The sequence shown here is derived from an EMBL/GenBank/DDBJ whole genome shotgun (WGS) entry which is preliminary data.</text>
</comment>
<reference evidence="1 2" key="1">
    <citation type="journal article" date="2015" name="Nature">
        <title>rRNA introns, odd ribosomes, and small enigmatic genomes across a large radiation of phyla.</title>
        <authorList>
            <person name="Brown C.T."/>
            <person name="Hug L.A."/>
            <person name="Thomas B.C."/>
            <person name="Sharon I."/>
            <person name="Castelle C.J."/>
            <person name="Singh A."/>
            <person name="Wilkins M.J."/>
            <person name="Williams K.H."/>
            <person name="Banfield J.F."/>
        </authorList>
    </citation>
    <scope>NUCLEOTIDE SEQUENCE [LARGE SCALE GENOMIC DNA]</scope>
</reference>
<name>A0A0G0I6D2_9BACT</name>
<evidence type="ECO:0000313" key="2">
    <source>
        <dbReference type="Proteomes" id="UP000034366"/>
    </source>
</evidence>
<accession>A0A0G0I6D2</accession>
<dbReference type="AlphaFoldDB" id="A0A0G0I6D2"/>
<gene>
    <name evidence="1" type="ORF">US67_C0077G0006</name>
</gene>
<evidence type="ECO:0000313" key="1">
    <source>
        <dbReference type="EMBL" id="KKQ46550.1"/>
    </source>
</evidence>
<dbReference type="Proteomes" id="UP000034366">
    <property type="component" value="Unassembled WGS sequence"/>
</dbReference>
<dbReference type="EMBL" id="LBTW01000077">
    <property type="protein sequence ID" value="KKQ46550.1"/>
    <property type="molecule type" value="Genomic_DNA"/>
</dbReference>
<proteinExistence type="predicted"/>
<sequence length="448" mass="51848">METKKEGEQKIVQDKENDDEKKKHEFFISIPIRGANLVRSYLKIDENGYNYVSPLGHSNSRDYYIYSVLDEVEKAGISLMNYSEFILGTKAEINGHKSDDSNRRMERNIYSSIVDQMSVWIRKLTEILVEVIGFKKINNNNYFKHYILVHELTKNNRLKTDFNFYFSCKNRNIDFQIENIKTEISEILKTIDQSKCWYVDIKKKTGLATNNLSNFGKRLQELLPSFSPDHKLTIGTSYQSYSSVSGNLHNSIVDKEVDMNMGDVDAYFGQIAILSAHILLVCKDLLGKKPKKGFLSQINRVIKKNDFPGGLLMKITNPKIKVGDFVIAYGDIAEVIKVNKSKFGYKSFRVKYLGNPPLPGISEDEFAARYIKIYKRKIDIVPKIREIIMQNTPNFKVNNKKILDSVRKTLLESWEEMGFKERAYGRIDLAQKKLQEFIAKHNPKQNIQ</sequence>